<evidence type="ECO:0000313" key="1">
    <source>
        <dbReference type="EMBL" id="MFC2969028.1"/>
    </source>
</evidence>
<dbReference type="EMBL" id="JBHRSK010000008">
    <property type="protein sequence ID" value="MFC2969028.1"/>
    <property type="molecule type" value="Genomic_DNA"/>
</dbReference>
<dbReference type="RefSeq" id="WP_377833732.1">
    <property type="nucleotide sequence ID" value="NZ_JBHRSK010000008.1"/>
</dbReference>
<protein>
    <submittedName>
        <fullName evidence="1">Uncharacterized protein</fullName>
    </submittedName>
</protein>
<keyword evidence="2" id="KW-1185">Reference proteome</keyword>
<reference evidence="2" key="1">
    <citation type="journal article" date="2019" name="Int. J. Syst. Evol. Microbiol.">
        <title>The Global Catalogue of Microorganisms (GCM) 10K type strain sequencing project: providing services to taxonomists for standard genome sequencing and annotation.</title>
        <authorList>
            <consortium name="The Broad Institute Genomics Platform"/>
            <consortium name="The Broad Institute Genome Sequencing Center for Infectious Disease"/>
            <person name="Wu L."/>
            <person name="Ma J."/>
        </authorList>
    </citation>
    <scope>NUCLEOTIDE SEQUENCE [LARGE SCALE GENOMIC DNA]</scope>
    <source>
        <strain evidence="2">KCTC 62192</strain>
    </source>
</reference>
<dbReference type="Proteomes" id="UP001595443">
    <property type="component" value="Unassembled WGS sequence"/>
</dbReference>
<evidence type="ECO:0000313" key="2">
    <source>
        <dbReference type="Proteomes" id="UP001595443"/>
    </source>
</evidence>
<sequence>MRTPLHASTYSQSTGIERLSTVQFRQLDEILPGLPESIRRLPFRARRQEEQASLLRIGFQVAVLHREAHRGHEKPVQGGGACGIASTGAFLGTVAKQ</sequence>
<comment type="caution">
    <text evidence="1">The sequence shown here is derived from an EMBL/GenBank/DDBJ whole genome shotgun (WGS) entry which is preliminary data.</text>
</comment>
<proteinExistence type="predicted"/>
<organism evidence="1 2">
    <name type="scientific">Acidimangrovimonas pyrenivorans</name>
    <dbReference type="NCBI Taxonomy" id="2030798"/>
    <lineage>
        <taxon>Bacteria</taxon>
        <taxon>Pseudomonadati</taxon>
        <taxon>Pseudomonadota</taxon>
        <taxon>Alphaproteobacteria</taxon>
        <taxon>Rhodobacterales</taxon>
        <taxon>Paracoccaceae</taxon>
        <taxon>Acidimangrovimonas</taxon>
    </lineage>
</organism>
<gene>
    <name evidence="1" type="ORF">ACFOES_13050</name>
</gene>
<name>A0ABV7AIV3_9RHOB</name>
<accession>A0ABV7AIV3</accession>